<accession>S2DLS3</accession>
<proteinExistence type="predicted"/>
<evidence type="ECO:0000313" key="2">
    <source>
        <dbReference type="Proteomes" id="UP000006073"/>
    </source>
</evidence>
<protein>
    <submittedName>
        <fullName evidence="1">Uncharacterized protein</fullName>
    </submittedName>
</protein>
<reference evidence="1 2" key="1">
    <citation type="journal article" date="2013" name="Genome Announc.">
        <title>Draft Genome Sequence of Indibacter alkaliphilus Strain LW1T, Isolated from Lonar Lake, a Haloalkaline Lake in the Buldana District of Maharashtra, India.</title>
        <authorList>
            <person name="Singh A."/>
            <person name="Kumar Jangir P."/>
            <person name="Sharma R."/>
            <person name="Singh A."/>
            <person name="Kumar Pinnaka A."/>
            <person name="Shivaji S."/>
        </authorList>
    </citation>
    <scope>NUCLEOTIDE SEQUENCE [LARGE SCALE GENOMIC DNA]</scope>
    <source>
        <strain evidence="2">CCUG 57479 / KCTC 22604 / LW1</strain>
    </source>
</reference>
<dbReference type="AlphaFoldDB" id="S2DLS3"/>
<dbReference type="EMBL" id="ALWO02000006">
    <property type="protein sequence ID" value="EPA00045.1"/>
    <property type="molecule type" value="Genomic_DNA"/>
</dbReference>
<gene>
    <name evidence="1" type="ORF">A33Q_0213</name>
</gene>
<keyword evidence="2" id="KW-1185">Reference proteome</keyword>
<dbReference type="STRING" id="1189612.A33Q_0213"/>
<evidence type="ECO:0000313" key="1">
    <source>
        <dbReference type="EMBL" id="EPA00045.1"/>
    </source>
</evidence>
<dbReference type="Proteomes" id="UP000006073">
    <property type="component" value="Unassembled WGS sequence"/>
</dbReference>
<name>S2DLS3_INDAL</name>
<sequence length="117" mass="13512">MFFNVSCNRKNSKIEERFKEFSRKLDIHEDNILFINLYGCPSCTVVYYDYANHFLDSGVVVLISKNSKKAKAFLDVYHPKVVYDQENLSKQLNLSNVMPTVYSQKKDGSIDSLIVGF</sequence>
<comment type="caution">
    <text evidence="1">The sequence shown here is derived from an EMBL/GenBank/DDBJ whole genome shotgun (WGS) entry which is preliminary data.</text>
</comment>
<organism evidence="1 2">
    <name type="scientific">Indibacter alkaliphilus (strain CCUG 57479 / KCTC 22604 / LW1)</name>
    <dbReference type="NCBI Taxonomy" id="1189612"/>
    <lineage>
        <taxon>Bacteria</taxon>
        <taxon>Pseudomonadati</taxon>
        <taxon>Bacteroidota</taxon>
        <taxon>Cytophagia</taxon>
        <taxon>Cytophagales</taxon>
        <taxon>Cyclobacteriaceae</taxon>
    </lineage>
</organism>